<evidence type="ECO:0000256" key="4">
    <source>
        <dbReference type="ARBA" id="ARBA00007663"/>
    </source>
</evidence>
<dbReference type="RefSeq" id="XP_017891020.1">
    <property type="nucleotide sequence ID" value="XM_018035531.1"/>
</dbReference>
<evidence type="ECO:0000259" key="16">
    <source>
        <dbReference type="PROSITE" id="PS51163"/>
    </source>
</evidence>
<dbReference type="Proteomes" id="UP000694925">
    <property type="component" value="Unplaced"/>
</dbReference>
<comment type="similarity">
    <text evidence="4">Belongs to the SUA5 family.</text>
</comment>
<dbReference type="GO" id="GO:0005739">
    <property type="term" value="C:mitochondrion"/>
    <property type="evidence" value="ECO:0007669"/>
    <property type="project" value="UniProtKB-SubCell"/>
</dbReference>
<evidence type="ECO:0000256" key="9">
    <source>
        <dbReference type="ARBA" id="ARBA00022679"/>
    </source>
</evidence>
<reference evidence="18" key="1">
    <citation type="submission" date="2025-08" db="UniProtKB">
        <authorList>
            <consortium name="RefSeq"/>
        </authorList>
    </citation>
    <scope>IDENTIFICATION</scope>
    <source>
        <tissue evidence="18">Whole body</tissue>
    </source>
</reference>
<keyword evidence="7" id="KW-1003">Cell membrane</keyword>
<keyword evidence="9" id="KW-0808">Transferase</keyword>
<comment type="function">
    <text evidence="14">Cytoplasmic and mitochondrial threonylcarbamoyl-AMP synthase required for the formation of a threonylcarbamoyl group on adenosine at position 37 (t(6)A37) in tRNAs that read codons beginning with adenine. Catalyzes the conversion of L-threonine, HCO(3)(-)/CO(2) and ATP to give threonylcarbamoyl-AMP (TC-AMP) as the acyladenylate intermediate, with the release of diphosphate. Participates in t(6)A37 formation in cytoplasmic and mitochondrial tRNAs. May regulate the activity of some transporters.</text>
</comment>
<dbReference type="GO" id="GO:0003725">
    <property type="term" value="F:double-stranded RNA binding"/>
    <property type="evidence" value="ECO:0007669"/>
    <property type="project" value="InterPro"/>
</dbReference>
<dbReference type="CTD" id="3772640"/>
<dbReference type="NCBIfam" id="TIGR00057">
    <property type="entry name" value="L-threonylcarbamoyladenylate synthase"/>
    <property type="match status" value="1"/>
</dbReference>
<dbReference type="SUPFAM" id="SSF55821">
    <property type="entry name" value="YrdC/RibB"/>
    <property type="match status" value="1"/>
</dbReference>
<protein>
    <recommendedName>
        <fullName evidence="6">Threonylcarbamoyl-AMP synthase</fullName>
        <ecNumber evidence="5">2.7.7.87</ecNumber>
    </recommendedName>
</protein>
<dbReference type="PANTHER" id="PTHR17490">
    <property type="entry name" value="SUA5"/>
    <property type="match status" value="1"/>
</dbReference>
<comment type="subcellular location">
    <subcellularLocation>
        <location evidence="2">Cell membrane</location>
        <topology evidence="2">Peripheral membrane protein</topology>
    </subcellularLocation>
    <subcellularLocation>
        <location evidence="3">Cytoplasm</location>
    </subcellularLocation>
    <subcellularLocation>
        <location evidence="1">Mitochondrion</location>
    </subcellularLocation>
</comment>
<evidence type="ECO:0000256" key="1">
    <source>
        <dbReference type="ARBA" id="ARBA00004173"/>
    </source>
</evidence>
<gene>
    <name evidence="18" type="primary">LOC108631542</name>
</gene>
<dbReference type="KEGG" id="ccal:108631542"/>
<evidence type="ECO:0000256" key="5">
    <source>
        <dbReference type="ARBA" id="ARBA00012584"/>
    </source>
</evidence>
<evidence type="ECO:0000256" key="13">
    <source>
        <dbReference type="ARBA" id="ARBA00048366"/>
    </source>
</evidence>
<proteinExistence type="inferred from homology"/>
<evidence type="ECO:0000256" key="15">
    <source>
        <dbReference type="ARBA" id="ARBA00063146"/>
    </source>
</evidence>
<evidence type="ECO:0000256" key="10">
    <source>
        <dbReference type="ARBA" id="ARBA00022946"/>
    </source>
</evidence>
<feature type="domain" description="YrdC-like" evidence="16">
    <location>
        <begin position="28"/>
        <end position="218"/>
    </location>
</feature>
<evidence type="ECO:0000256" key="11">
    <source>
        <dbReference type="ARBA" id="ARBA00023128"/>
    </source>
</evidence>
<dbReference type="InterPro" id="IPR017945">
    <property type="entry name" value="DHBP_synth_RibB-like_a/b_dom"/>
</dbReference>
<dbReference type="PANTHER" id="PTHR17490:SF10">
    <property type="entry name" value="THREONYLCARBAMOYL-AMP SYNTHASE"/>
    <property type="match status" value="1"/>
</dbReference>
<evidence type="ECO:0000256" key="14">
    <source>
        <dbReference type="ARBA" id="ARBA00058524"/>
    </source>
</evidence>
<organism evidence="17 18">
    <name type="scientific">Ceratina calcarata</name>
    <dbReference type="NCBI Taxonomy" id="156304"/>
    <lineage>
        <taxon>Eukaryota</taxon>
        <taxon>Metazoa</taxon>
        <taxon>Ecdysozoa</taxon>
        <taxon>Arthropoda</taxon>
        <taxon>Hexapoda</taxon>
        <taxon>Insecta</taxon>
        <taxon>Pterygota</taxon>
        <taxon>Neoptera</taxon>
        <taxon>Endopterygota</taxon>
        <taxon>Hymenoptera</taxon>
        <taxon>Apocrita</taxon>
        <taxon>Aculeata</taxon>
        <taxon>Apoidea</taxon>
        <taxon>Anthophila</taxon>
        <taxon>Apidae</taxon>
        <taxon>Ceratina</taxon>
        <taxon>Zadontomerus</taxon>
    </lineage>
</organism>
<dbReference type="GO" id="GO:0061710">
    <property type="term" value="F:L-threonylcarbamoyladenylate synthase"/>
    <property type="evidence" value="ECO:0007669"/>
    <property type="project" value="UniProtKB-EC"/>
</dbReference>
<evidence type="ECO:0000313" key="17">
    <source>
        <dbReference type="Proteomes" id="UP000694925"/>
    </source>
</evidence>
<keyword evidence="10" id="KW-0809">Transit peptide</keyword>
<dbReference type="InterPro" id="IPR050156">
    <property type="entry name" value="TC-AMP_synthase_SUA5"/>
</dbReference>
<evidence type="ECO:0000256" key="7">
    <source>
        <dbReference type="ARBA" id="ARBA00022475"/>
    </source>
</evidence>
<keyword evidence="12" id="KW-0472">Membrane</keyword>
<dbReference type="GO" id="GO:0000049">
    <property type="term" value="F:tRNA binding"/>
    <property type="evidence" value="ECO:0007669"/>
    <property type="project" value="TreeGrafter"/>
</dbReference>
<evidence type="ECO:0000256" key="2">
    <source>
        <dbReference type="ARBA" id="ARBA00004202"/>
    </source>
</evidence>
<evidence type="ECO:0000256" key="12">
    <source>
        <dbReference type="ARBA" id="ARBA00023136"/>
    </source>
</evidence>
<keyword evidence="17" id="KW-1185">Reference proteome</keyword>
<accession>A0AAJ7JDN7</accession>
<dbReference type="GO" id="GO:0006450">
    <property type="term" value="P:regulation of translational fidelity"/>
    <property type="evidence" value="ECO:0007669"/>
    <property type="project" value="TreeGrafter"/>
</dbReference>
<comment type="catalytic activity">
    <reaction evidence="13">
        <text>L-threonine + hydrogencarbonate + ATP = L-threonylcarbamoyladenylate + diphosphate + H2O</text>
        <dbReference type="Rhea" id="RHEA:36407"/>
        <dbReference type="ChEBI" id="CHEBI:15377"/>
        <dbReference type="ChEBI" id="CHEBI:17544"/>
        <dbReference type="ChEBI" id="CHEBI:30616"/>
        <dbReference type="ChEBI" id="CHEBI:33019"/>
        <dbReference type="ChEBI" id="CHEBI:57926"/>
        <dbReference type="ChEBI" id="CHEBI:73682"/>
        <dbReference type="EC" id="2.7.7.87"/>
    </reaction>
</comment>
<dbReference type="FunFam" id="3.90.870.10:FF:000007">
    <property type="entry name" value="YrdC N6-threonylcarbamoyltransferase domain containing"/>
    <property type="match status" value="1"/>
</dbReference>
<dbReference type="GeneID" id="108631542"/>
<dbReference type="EC" id="2.7.7.87" evidence="5"/>
<keyword evidence="11" id="KW-0496">Mitochondrion</keyword>
<keyword evidence="8" id="KW-0963">Cytoplasm</keyword>
<dbReference type="Gene3D" id="3.90.870.10">
    <property type="entry name" value="DHBP synthase"/>
    <property type="match status" value="1"/>
</dbReference>
<name>A0AAJ7JDN7_9HYME</name>
<comment type="subunit">
    <text evidence="15">Interacts with RSC1A1.</text>
</comment>
<dbReference type="Pfam" id="PF01300">
    <property type="entry name" value="Sua5_yciO_yrdC"/>
    <property type="match status" value="1"/>
</dbReference>
<evidence type="ECO:0000256" key="6">
    <source>
        <dbReference type="ARBA" id="ARBA00015492"/>
    </source>
</evidence>
<dbReference type="GO" id="GO:0005886">
    <property type="term" value="C:plasma membrane"/>
    <property type="evidence" value="ECO:0007669"/>
    <property type="project" value="UniProtKB-SubCell"/>
</dbReference>
<dbReference type="PROSITE" id="PS51163">
    <property type="entry name" value="YRDC"/>
    <property type="match status" value="1"/>
</dbReference>
<evidence type="ECO:0000256" key="3">
    <source>
        <dbReference type="ARBA" id="ARBA00004496"/>
    </source>
</evidence>
<evidence type="ECO:0000313" key="18">
    <source>
        <dbReference type="RefSeq" id="XP_017891020.1"/>
    </source>
</evidence>
<dbReference type="InterPro" id="IPR006070">
    <property type="entry name" value="Sua5-like_dom"/>
</dbReference>
<sequence length="252" mass="27849">MSAFLDGAAMELDHVKGISGNHWICKGKRSVAIAATLLQRNEIIAIPTDTIYGLAGLASSDSSIERLYAIKNRDRTKPLSICVGRLSHIERWAVVDHLPRKLLSIILPGPYTIVLRRTPALNPALNPNHETVGIRIPNFKFIHCVSEITGPLALTSANLSSEDSCLFASEFEHLWPKLGGVFHDCDRFGKSSKKLRTGSTIVDLSEPNRYKIIRYGVGAKSLIKFLHMYGIREGVRSNEDVDEEEVESLSAS</sequence>
<dbReference type="AlphaFoldDB" id="A0AAJ7JDN7"/>
<evidence type="ECO:0000256" key="8">
    <source>
        <dbReference type="ARBA" id="ARBA00022490"/>
    </source>
</evidence>